<evidence type="ECO:0000256" key="3">
    <source>
        <dbReference type="ARBA" id="ARBA00022692"/>
    </source>
</evidence>
<feature type="compositionally biased region" description="Low complexity" evidence="10">
    <location>
        <begin position="7"/>
        <end position="31"/>
    </location>
</feature>
<dbReference type="GO" id="GO:0016020">
    <property type="term" value="C:membrane"/>
    <property type="evidence" value="ECO:0007669"/>
    <property type="project" value="UniProtKB-SubCell"/>
</dbReference>
<reference evidence="13 14" key="1">
    <citation type="submission" date="2018-03" db="EMBL/GenBank/DDBJ databases">
        <title>Chitinolytic properties of Streptosporangium nondiastaticum TBG75A20.</title>
        <authorList>
            <person name="Gayathri V."/>
            <person name="Shiburaj S."/>
        </authorList>
    </citation>
    <scope>NUCLEOTIDE SEQUENCE [LARGE SCALE GENOMIC DNA]</scope>
    <source>
        <strain evidence="13 14">TBG75A20</strain>
    </source>
</reference>
<evidence type="ECO:0000256" key="10">
    <source>
        <dbReference type="SAM" id="MobiDB-lite"/>
    </source>
</evidence>
<evidence type="ECO:0000313" key="13">
    <source>
        <dbReference type="EMBL" id="PSJ30233.1"/>
    </source>
</evidence>
<dbReference type="PANTHER" id="PTHR11351">
    <property type="entry name" value="ACYL-COA DESATURASE"/>
    <property type="match status" value="1"/>
</dbReference>
<dbReference type="RefSeq" id="WP_106674181.1">
    <property type="nucleotide sequence ID" value="NZ_PXWG01000003.1"/>
</dbReference>
<evidence type="ECO:0000256" key="7">
    <source>
        <dbReference type="ARBA" id="ARBA00023004"/>
    </source>
</evidence>
<feature type="transmembrane region" description="Helical" evidence="11">
    <location>
        <begin position="69"/>
        <end position="91"/>
    </location>
</feature>
<evidence type="ECO:0000256" key="6">
    <source>
        <dbReference type="ARBA" id="ARBA00023002"/>
    </source>
</evidence>
<dbReference type="PANTHER" id="PTHR11351:SF3">
    <property type="entry name" value="BLL4393 PROTEIN"/>
    <property type="match status" value="1"/>
</dbReference>
<feature type="domain" description="Fatty acid desaturase" evidence="12">
    <location>
        <begin position="71"/>
        <end position="288"/>
    </location>
</feature>
<dbReference type="GO" id="GO:0016717">
    <property type="term" value="F:oxidoreductase activity, acting on paired donors, with oxidation of a pair of donors resulting in the reduction of molecular oxygen to two molecules of water"/>
    <property type="evidence" value="ECO:0007669"/>
    <property type="project" value="InterPro"/>
</dbReference>
<evidence type="ECO:0000256" key="2">
    <source>
        <dbReference type="ARBA" id="ARBA00008749"/>
    </source>
</evidence>
<name>A0A9X7PJJ3_9ACTN</name>
<dbReference type="InterPro" id="IPR015876">
    <property type="entry name" value="Acyl-CoA_DS"/>
</dbReference>
<feature type="transmembrane region" description="Helical" evidence="11">
    <location>
        <begin position="40"/>
        <end position="62"/>
    </location>
</feature>
<proteinExistence type="inferred from homology"/>
<keyword evidence="3 11" id="KW-0812">Transmembrane</keyword>
<dbReference type="Proteomes" id="UP000242427">
    <property type="component" value="Unassembled WGS sequence"/>
</dbReference>
<evidence type="ECO:0000256" key="1">
    <source>
        <dbReference type="ARBA" id="ARBA00004141"/>
    </source>
</evidence>
<keyword evidence="4" id="KW-0276">Fatty acid metabolism</keyword>
<dbReference type="GO" id="GO:0006631">
    <property type="term" value="P:fatty acid metabolic process"/>
    <property type="evidence" value="ECO:0007669"/>
    <property type="project" value="UniProtKB-KW"/>
</dbReference>
<keyword evidence="5 11" id="KW-1133">Transmembrane helix</keyword>
<evidence type="ECO:0000256" key="5">
    <source>
        <dbReference type="ARBA" id="ARBA00022989"/>
    </source>
</evidence>
<accession>A0A9X7PJJ3</accession>
<sequence length="325" mass="35523">MTTSPESARAAASGAPRTAHPAAAPQQQAATDTDASARRLAYLTVGVPTLGFAGAVVFAYHYGFTGTDLGLLIGMYLLTSLGVEGGFHRFFSHLSFAAKPGVTAFWGIAGSMAAQGPVVFWVATHRQHHAFTDRDGDPHSPRPMQDGRKYPRLRGLWHGHVGWLFTVRRQNWSKYVPDLMKNRLVMKINEYYFVWVLAGLALPAVLGWALTGGSLRGAAGGLLWGGLARIFLLDHVTWSVNSIGHTLGSRPHRTRDNSRNVATLAPFSVGGSWHNNHHAQPALAHNRHTFWQIDIAGGFIRLLDVLGLVTNVRYPKRARPAQQSE</sequence>
<keyword evidence="7" id="KW-0408">Iron</keyword>
<dbReference type="CDD" id="cd03505">
    <property type="entry name" value="Delta9-FADS-like"/>
    <property type="match status" value="1"/>
</dbReference>
<feature type="transmembrane region" description="Helical" evidence="11">
    <location>
        <begin position="191"/>
        <end position="210"/>
    </location>
</feature>
<dbReference type="PRINTS" id="PR00075">
    <property type="entry name" value="FACDDSATRASE"/>
</dbReference>
<keyword evidence="9 11" id="KW-0472">Membrane</keyword>
<evidence type="ECO:0000313" key="14">
    <source>
        <dbReference type="Proteomes" id="UP000242427"/>
    </source>
</evidence>
<evidence type="ECO:0000256" key="4">
    <source>
        <dbReference type="ARBA" id="ARBA00022832"/>
    </source>
</evidence>
<evidence type="ECO:0000259" key="12">
    <source>
        <dbReference type="Pfam" id="PF00487"/>
    </source>
</evidence>
<evidence type="ECO:0000256" key="11">
    <source>
        <dbReference type="SAM" id="Phobius"/>
    </source>
</evidence>
<keyword evidence="8" id="KW-0443">Lipid metabolism</keyword>
<evidence type="ECO:0000256" key="8">
    <source>
        <dbReference type="ARBA" id="ARBA00023098"/>
    </source>
</evidence>
<evidence type="ECO:0000256" key="9">
    <source>
        <dbReference type="ARBA" id="ARBA00023136"/>
    </source>
</evidence>
<gene>
    <name evidence="13" type="ORF">B7P34_03015</name>
</gene>
<dbReference type="EMBL" id="PXWG01000003">
    <property type="protein sequence ID" value="PSJ30233.1"/>
    <property type="molecule type" value="Genomic_DNA"/>
</dbReference>
<comment type="subcellular location">
    <subcellularLocation>
        <location evidence="1">Membrane</location>
        <topology evidence="1">Multi-pass membrane protein</topology>
    </subcellularLocation>
</comment>
<keyword evidence="6" id="KW-0560">Oxidoreductase</keyword>
<comment type="similarity">
    <text evidence="2">Belongs to the fatty acid desaturase type 2 family.</text>
</comment>
<feature type="transmembrane region" description="Helical" evidence="11">
    <location>
        <begin position="103"/>
        <end position="124"/>
    </location>
</feature>
<dbReference type="Pfam" id="PF00487">
    <property type="entry name" value="FA_desaturase"/>
    <property type="match status" value="1"/>
</dbReference>
<feature type="region of interest" description="Disordered" evidence="10">
    <location>
        <begin position="1"/>
        <end position="31"/>
    </location>
</feature>
<comment type="caution">
    <text evidence="13">The sequence shown here is derived from an EMBL/GenBank/DDBJ whole genome shotgun (WGS) entry which is preliminary data.</text>
</comment>
<dbReference type="OrthoDB" id="19906at2"/>
<dbReference type="AlphaFoldDB" id="A0A9X7PJJ3"/>
<keyword evidence="14" id="KW-1185">Reference proteome</keyword>
<dbReference type="InterPro" id="IPR005804">
    <property type="entry name" value="FA_desaturase_dom"/>
</dbReference>
<organism evidence="13 14">
    <name type="scientific">Streptosporangium nondiastaticum</name>
    <dbReference type="NCBI Taxonomy" id="35764"/>
    <lineage>
        <taxon>Bacteria</taxon>
        <taxon>Bacillati</taxon>
        <taxon>Actinomycetota</taxon>
        <taxon>Actinomycetes</taxon>
        <taxon>Streptosporangiales</taxon>
        <taxon>Streptosporangiaceae</taxon>
        <taxon>Streptosporangium</taxon>
    </lineage>
</organism>
<protein>
    <submittedName>
        <fullName evidence="13">Acyl-CoA desaturase</fullName>
    </submittedName>
</protein>